<comment type="caution">
    <text evidence="2">The sequence shown here is derived from an EMBL/GenBank/DDBJ whole genome shotgun (WGS) entry which is preliminary data.</text>
</comment>
<keyword evidence="3" id="KW-1185">Reference proteome</keyword>
<sequence>MAAPMMKTLRSLRNLYCRHLRDVRRTYLSDSYSCDEAWKKRLDKSYIEKLDAKLFGIELWTKSDTTHLVKRLDMNLFATKLHTLSNEDEYIAKEIIYRFRHSQSSFPIQDSIGHAIVRSYIKAGWAKELLQMIKDKDRYGIFPDFQAMCMLLDYLLTENKYAEAASLAYEVMLQEDFSHTLTNLLSLIAVVKHFTRTCTFQRYERPAINTDEEPQYVAVTIITNPHYDDHFDIKDERLLLGKTMYYLGKETQGLPKTLSRTLQLIGLGLYEKFELANQILESWLQEDSADGVIHEFALQKYSEYLEEAPTRDPNKPPVKMGEKTLDDEIELLRLTPDEKASCIEKLNALKSQLVSNKKLIGEFNLENAVEEFIWQQDLPKLEQEDSKVLESNYQRWAEEVDNRLKMYVVEEKTRKVEEEIQKKLEALQEREELLTYFDHLKEIRFYQKSKEKEVKKKEVEEDYVAAPGERNVKKK</sequence>
<dbReference type="InterPro" id="IPR034913">
    <property type="entry name" value="mS27/PTCD2"/>
</dbReference>
<comment type="subcellular location">
    <subcellularLocation>
        <location evidence="1">Mitochondrion</location>
    </subcellularLocation>
</comment>
<dbReference type="PANTHER" id="PTHR21393:SF0">
    <property type="entry name" value="SMALL RIBOSOMAL SUBUNIT PROTEIN MS27"/>
    <property type="match status" value="1"/>
</dbReference>
<reference evidence="2" key="1">
    <citation type="journal article" date="2019" name="bioRxiv">
        <title>The Genome of the Zebra Mussel, Dreissena polymorpha: A Resource for Invasive Species Research.</title>
        <authorList>
            <person name="McCartney M.A."/>
            <person name="Auch B."/>
            <person name="Kono T."/>
            <person name="Mallez S."/>
            <person name="Zhang Y."/>
            <person name="Obille A."/>
            <person name="Becker A."/>
            <person name="Abrahante J.E."/>
            <person name="Garbe J."/>
            <person name="Badalamenti J.P."/>
            <person name="Herman A."/>
            <person name="Mangelson H."/>
            <person name="Liachko I."/>
            <person name="Sullivan S."/>
            <person name="Sone E.D."/>
            <person name="Koren S."/>
            <person name="Silverstein K.A.T."/>
            <person name="Beckman K.B."/>
            <person name="Gohl D.M."/>
        </authorList>
    </citation>
    <scope>NUCLEOTIDE SEQUENCE</scope>
    <source>
        <strain evidence="2">Duluth1</strain>
        <tissue evidence="2">Whole animal</tissue>
    </source>
</reference>
<gene>
    <name evidence="2" type="ORF">DPMN_176211</name>
</gene>
<evidence type="ECO:0000313" key="2">
    <source>
        <dbReference type="EMBL" id="KAH3774818.1"/>
    </source>
</evidence>
<dbReference type="OrthoDB" id="19830at2759"/>
<dbReference type="PANTHER" id="PTHR21393">
    <property type="entry name" value="MITOCHONDRIAL 28S RIBOSOMAL PROTEIN S27"/>
    <property type="match status" value="1"/>
</dbReference>
<dbReference type="AlphaFoldDB" id="A0A9D4E7Z5"/>
<dbReference type="EMBL" id="JAIWYP010000009">
    <property type="protein sequence ID" value="KAH3774818.1"/>
    <property type="molecule type" value="Genomic_DNA"/>
</dbReference>
<reference evidence="2" key="2">
    <citation type="submission" date="2020-11" db="EMBL/GenBank/DDBJ databases">
        <authorList>
            <person name="McCartney M.A."/>
            <person name="Auch B."/>
            <person name="Kono T."/>
            <person name="Mallez S."/>
            <person name="Becker A."/>
            <person name="Gohl D.M."/>
            <person name="Silverstein K.A.T."/>
            <person name="Koren S."/>
            <person name="Bechman K.B."/>
            <person name="Herman A."/>
            <person name="Abrahante J.E."/>
            <person name="Garbe J."/>
        </authorList>
    </citation>
    <scope>NUCLEOTIDE SEQUENCE</scope>
    <source>
        <strain evidence="2">Duluth1</strain>
        <tissue evidence="2">Whole animal</tissue>
    </source>
</reference>
<name>A0A9D4E7Z5_DREPO</name>
<evidence type="ECO:0008006" key="4">
    <source>
        <dbReference type="Google" id="ProtNLM"/>
    </source>
</evidence>
<dbReference type="InterPro" id="IPR019266">
    <property type="entry name" value="Ribosomal_mS27"/>
</dbReference>
<proteinExistence type="predicted"/>
<dbReference type="Proteomes" id="UP000828390">
    <property type="component" value="Unassembled WGS sequence"/>
</dbReference>
<dbReference type="Pfam" id="PF10037">
    <property type="entry name" value="MRP-S27"/>
    <property type="match status" value="1"/>
</dbReference>
<organism evidence="2 3">
    <name type="scientific">Dreissena polymorpha</name>
    <name type="common">Zebra mussel</name>
    <name type="synonym">Mytilus polymorpha</name>
    <dbReference type="NCBI Taxonomy" id="45954"/>
    <lineage>
        <taxon>Eukaryota</taxon>
        <taxon>Metazoa</taxon>
        <taxon>Spiralia</taxon>
        <taxon>Lophotrochozoa</taxon>
        <taxon>Mollusca</taxon>
        <taxon>Bivalvia</taxon>
        <taxon>Autobranchia</taxon>
        <taxon>Heteroconchia</taxon>
        <taxon>Euheterodonta</taxon>
        <taxon>Imparidentia</taxon>
        <taxon>Neoheterodontei</taxon>
        <taxon>Myida</taxon>
        <taxon>Dreissenoidea</taxon>
        <taxon>Dreissenidae</taxon>
        <taxon>Dreissena</taxon>
    </lineage>
</organism>
<evidence type="ECO:0000313" key="3">
    <source>
        <dbReference type="Proteomes" id="UP000828390"/>
    </source>
</evidence>
<dbReference type="GO" id="GO:0005739">
    <property type="term" value="C:mitochondrion"/>
    <property type="evidence" value="ECO:0007669"/>
    <property type="project" value="UniProtKB-SubCell"/>
</dbReference>
<accession>A0A9D4E7Z5</accession>
<protein>
    <recommendedName>
        <fullName evidence="4">28S ribosomal protein S27, mitochondrial</fullName>
    </recommendedName>
</protein>
<evidence type="ECO:0000256" key="1">
    <source>
        <dbReference type="ARBA" id="ARBA00004173"/>
    </source>
</evidence>